<organism evidence="2 3">
    <name type="scientific">Rotaria sordida</name>
    <dbReference type="NCBI Taxonomy" id="392033"/>
    <lineage>
        <taxon>Eukaryota</taxon>
        <taxon>Metazoa</taxon>
        <taxon>Spiralia</taxon>
        <taxon>Gnathifera</taxon>
        <taxon>Rotifera</taxon>
        <taxon>Eurotatoria</taxon>
        <taxon>Bdelloidea</taxon>
        <taxon>Philodinida</taxon>
        <taxon>Philodinidae</taxon>
        <taxon>Rotaria</taxon>
    </lineage>
</organism>
<dbReference type="EMBL" id="CAJNOL010002286">
    <property type="protein sequence ID" value="CAF1484289.1"/>
    <property type="molecule type" value="Genomic_DNA"/>
</dbReference>
<feature type="transmembrane region" description="Helical" evidence="1">
    <location>
        <begin position="80"/>
        <end position="102"/>
    </location>
</feature>
<name>A0A815RY85_9BILA</name>
<accession>A0A815RY85</accession>
<keyword evidence="1" id="KW-0812">Transmembrane</keyword>
<gene>
    <name evidence="2" type="ORF">JXQ802_LOCUS39485</name>
</gene>
<dbReference type="Proteomes" id="UP000663870">
    <property type="component" value="Unassembled WGS sequence"/>
</dbReference>
<feature type="transmembrane region" description="Helical" evidence="1">
    <location>
        <begin position="178"/>
        <end position="196"/>
    </location>
</feature>
<feature type="transmembrane region" description="Helical" evidence="1">
    <location>
        <begin position="150"/>
        <end position="172"/>
    </location>
</feature>
<evidence type="ECO:0000313" key="2">
    <source>
        <dbReference type="EMBL" id="CAF1484289.1"/>
    </source>
</evidence>
<evidence type="ECO:0000256" key="1">
    <source>
        <dbReference type="SAM" id="Phobius"/>
    </source>
</evidence>
<feature type="transmembrane region" description="Helical" evidence="1">
    <location>
        <begin position="247"/>
        <end position="266"/>
    </location>
</feature>
<feature type="transmembrane region" description="Helical" evidence="1">
    <location>
        <begin position="208"/>
        <end position="227"/>
    </location>
</feature>
<keyword evidence="3" id="KW-1185">Reference proteome</keyword>
<keyword evidence="1" id="KW-0472">Membrane</keyword>
<reference evidence="2" key="1">
    <citation type="submission" date="2021-02" db="EMBL/GenBank/DDBJ databases">
        <authorList>
            <person name="Nowell W R."/>
        </authorList>
    </citation>
    <scope>NUCLEOTIDE SEQUENCE</scope>
</reference>
<comment type="caution">
    <text evidence="2">The sequence shown here is derived from an EMBL/GenBank/DDBJ whole genome shotgun (WGS) entry which is preliminary data.</text>
</comment>
<dbReference type="AlphaFoldDB" id="A0A815RY85"/>
<keyword evidence="1" id="KW-1133">Transmembrane helix</keyword>
<protein>
    <submittedName>
        <fullName evidence="2">Uncharacterized protein</fullName>
    </submittedName>
</protein>
<evidence type="ECO:0000313" key="3">
    <source>
        <dbReference type="Proteomes" id="UP000663870"/>
    </source>
</evidence>
<proteinExistence type="predicted"/>
<feature type="transmembrane region" description="Helical" evidence="1">
    <location>
        <begin position="114"/>
        <end position="138"/>
    </location>
</feature>
<sequence length="290" mass="33416">MVQFMKYFLRLQNHFYEHNPSSNSSCPSTPLKWCINDYDGYKFCIQNPTLLPLSILALLIGLFCSKRISKLSGKFPSRWFYYLAFFLYGIMMTSAGILHCFIGDPPKNKISLKFIQLFVTIIDCSLTTSIAVTFLFCGLSDIQFLNPQSIFTHCLLFSSYFILFLLWTLAIIHEWNTIIYALYVGVISICCFVYLITQLSIKSNRRALPILIVGGIYASIGLIAESFGAEHICTSEGPFWSQYFGPEFIWCLFANISMAFIFIYVIRTNIEKQVIIKKYPIDMEKNPEKF</sequence>